<keyword evidence="3" id="KW-1185">Reference proteome</keyword>
<dbReference type="EMBL" id="JBHSSB010000003">
    <property type="protein sequence ID" value="MFC6293662.1"/>
    <property type="molecule type" value="Genomic_DNA"/>
</dbReference>
<dbReference type="PANTHER" id="PTHR11715">
    <property type="entry name" value="GLYCINE CLEAVAGE SYSTEM H PROTEIN"/>
    <property type="match status" value="1"/>
</dbReference>
<sequence length="124" mass="13986">MPKKESAWKTMIHYYRDEHQAIHAPMVYGDLWVQTKSRQRFIFGLTAETQAALGAITKIDYPAVKAHFNAGETLLTITGSKVTKSLTTPFNITVQQINSDFTDQPGRMTDNAAKDNWLIKVKAD</sequence>
<evidence type="ECO:0000313" key="3">
    <source>
        <dbReference type="Proteomes" id="UP001596227"/>
    </source>
</evidence>
<comment type="caution">
    <text evidence="2">The sequence shown here is derived from an EMBL/GenBank/DDBJ whole genome shotgun (WGS) entry which is preliminary data.</text>
</comment>
<dbReference type="PANTHER" id="PTHR11715:SF3">
    <property type="entry name" value="GLYCINE CLEAVAGE SYSTEM H PROTEIN-RELATED"/>
    <property type="match status" value="1"/>
</dbReference>
<evidence type="ECO:0000256" key="1">
    <source>
        <dbReference type="ARBA" id="ARBA00022823"/>
    </source>
</evidence>
<dbReference type="Pfam" id="PF01597">
    <property type="entry name" value="GCV_H"/>
    <property type="match status" value="1"/>
</dbReference>
<dbReference type="RefSeq" id="WP_137607945.1">
    <property type="nucleotide sequence ID" value="NZ_BJDH01000009.1"/>
</dbReference>
<dbReference type="InterPro" id="IPR033753">
    <property type="entry name" value="GCV_H/Fam206"/>
</dbReference>
<dbReference type="InterPro" id="IPR011053">
    <property type="entry name" value="Single_hybrid_motif"/>
</dbReference>
<reference evidence="3" key="1">
    <citation type="journal article" date="2019" name="Int. J. Syst. Evol. Microbiol.">
        <title>The Global Catalogue of Microorganisms (GCM) 10K type strain sequencing project: providing services to taxonomists for standard genome sequencing and annotation.</title>
        <authorList>
            <consortium name="The Broad Institute Genomics Platform"/>
            <consortium name="The Broad Institute Genome Sequencing Center for Infectious Disease"/>
            <person name="Wu L."/>
            <person name="Ma J."/>
        </authorList>
    </citation>
    <scope>NUCLEOTIDE SEQUENCE [LARGE SCALE GENOMIC DNA]</scope>
    <source>
        <strain evidence="3">CCM 8934</strain>
    </source>
</reference>
<organism evidence="2 3">
    <name type="scientific">Lactiplantibacillus daoliensis</name>
    <dbReference type="NCBI Taxonomy" id="2559916"/>
    <lineage>
        <taxon>Bacteria</taxon>
        <taxon>Bacillati</taxon>
        <taxon>Bacillota</taxon>
        <taxon>Bacilli</taxon>
        <taxon>Lactobacillales</taxon>
        <taxon>Lactobacillaceae</taxon>
        <taxon>Lactiplantibacillus</taxon>
    </lineage>
</organism>
<dbReference type="Gene3D" id="2.40.50.100">
    <property type="match status" value="1"/>
</dbReference>
<evidence type="ECO:0000313" key="2">
    <source>
        <dbReference type="EMBL" id="MFC6293662.1"/>
    </source>
</evidence>
<accession>A0ABW1UE03</accession>
<keyword evidence="1" id="KW-0450">Lipoyl</keyword>
<gene>
    <name evidence="2" type="ORF">ACFQH1_00145</name>
</gene>
<proteinExistence type="predicted"/>
<dbReference type="Proteomes" id="UP001596227">
    <property type="component" value="Unassembled WGS sequence"/>
</dbReference>
<dbReference type="SUPFAM" id="SSF51230">
    <property type="entry name" value="Single hybrid motif"/>
    <property type="match status" value="1"/>
</dbReference>
<name>A0ABW1UE03_9LACO</name>
<protein>
    <submittedName>
        <fullName evidence="2">Glycine cleavage system protein H</fullName>
    </submittedName>
</protein>
<dbReference type="InterPro" id="IPR002930">
    <property type="entry name" value="GCV_H"/>
</dbReference>